<feature type="compositionally biased region" description="Basic and acidic residues" evidence="1">
    <location>
        <begin position="88"/>
        <end position="121"/>
    </location>
</feature>
<dbReference type="AlphaFoldDB" id="A0AAW1SEF2"/>
<feature type="compositionally biased region" description="Low complexity" evidence="1">
    <location>
        <begin position="122"/>
        <end position="140"/>
    </location>
</feature>
<keyword evidence="3" id="KW-1185">Reference proteome</keyword>
<feature type="compositionally biased region" description="Basic and acidic residues" evidence="1">
    <location>
        <begin position="141"/>
        <end position="156"/>
    </location>
</feature>
<protein>
    <submittedName>
        <fullName evidence="2">Uncharacterized protein</fullName>
    </submittedName>
</protein>
<name>A0AAW1SEF2_9CHLO</name>
<dbReference type="Proteomes" id="UP001445335">
    <property type="component" value="Unassembled WGS sequence"/>
</dbReference>
<dbReference type="EMBL" id="JALJOU010000004">
    <property type="protein sequence ID" value="KAK9844018.1"/>
    <property type="molecule type" value="Genomic_DNA"/>
</dbReference>
<organism evidence="2 3">
    <name type="scientific">Elliptochloris bilobata</name>
    <dbReference type="NCBI Taxonomy" id="381761"/>
    <lineage>
        <taxon>Eukaryota</taxon>
        <taxon>Viridiplantae</taxon>
        <taxon>Chlorophyta</taxon>
        <taxon>core chlorophytes</taxon>
        <taxon>Trebouxiophyceae</taxon>
        <taxon>Trebouxiophyceae incertae sedis</taxon>
        <taxon>Elliptochloris clade</taxon>
        <taxon>Elliptochloris</taxon>
    </lineage>
</organism>
<evidence type="ECO:0000256" key="1">
    <source>
        <dbReference type="SAM" id="MobiDB-lite"/>
    </source>
</evidence>
<sequence length="156" mass="17299">MVTVNTAADAADARKKFVSKLNYGLLDYRHHALANLEKTLQVELLEKYWTFDAQPGSKAFELLQYAVEQLNKALEELHAKQKGSGHNKKAEEAQERDKVLRSIEADREEREERLARQKEAAVAEAAAAEAAAAEAAAAESAETRPERLPGARLKSE</sequence>
<comment type="caution">
    <text evidence="2">The sequence shown here is derived from an EMBL/GenBank/DDBJ whole genome shotgun (WGS) entry which is preliminary data.</text>
</comment>
<reference evidence="2 3" key="1">
    <citation type="journal article" date="2024" name="Nat. Commun.">
        <title>Phylogenomics reveals the evolutionary origins of lichenization in chlorophyte algae.</title>
        <authorList>
            <person name="Puginier C."/>
            <person name="Libourel C."/>
            <person name="Otte J."/>
            <person name="Skaloud P."/>
            <person name="Haon M."/>
            <person name="Grisel S."/>
            <person name="Petersen M."/>
            <person name="Berrin J.G."/>
            <person name="Delaux P.M."/>
            <person name="Dal Grande F."/>
            <person name="Keller J."/>
        </authorList>
    </citation>
    <scope>NUCLEOTIDE SEQUENCE [LARGE SCALE GENOMIC DNA]</scope>
    <source>
        <strain evidence="2 3">SAG 245.80</strain>
    </source>
</reference>
<proteinExistence type="predicted"/>
<evidence type="ECO:0000313" key="3">
    <source>
        <dbReference type="Proteomes" id="UP001445335"/>
    </source>
</evidence>
<feature type="region of interest" description="Disordered" evidence="1">
    <location>
        <begin position="78"/>
        <end position="156"/>
    </location>
</feature>
<gene>
    <name evidence="2" type="ORF">WJX81_001987</name>
</gene>
<evidence type="ECO:0000313" key="2">
    <source>
        <dbReference type="EMBL" id="KAK9844018.1"/>
    </source>
</evidence>
<accession>A0AAW1SEF2</accession>